<evidence type="ECO:0000313" key="3">
    <source>
        <dbReference type="EMBL" id="MFC6067055.1"/>
    </source>
</evidence>
<accession>A0ABW1MUK4</accession>
<dbReference type="InterPro" id="IPR011991">
    <property type="entry name" value="ArsR-like_HTH"/>
</dbReference>
<dbReference type="RefSeq" id="WP_281179335.1">
    <property type="nucleotide sequence ID" value="NZ_JBHSPX010000009.1"/>
</dbReference>
<dbReference type="Proteomes" id="UP001596139">
    <property type="component" value="Unassembled WGS sequence"/>
</dbReference>
<organism evidence="3 4">
    <name type="scientific">Streptomyces ochraceiscleroticus</name>
    <dbReference type="NCBI Taxonomy" id="47761"/>
    <lineage>
        <taxon>Bacteria</taxon>
        <taxon>Bacillati</taxon>
        <taxon>Actinomycetota</taxon>
        <taxon>Actinomycetes</taxon>
        <taxon>Kitasatosporales</taxon>
        <taxon>Streptomycetaceae</taxon>
        <taxon>Streptomyces</taxon>
    </lineage>
</organism>
<evidence type="ECO:0000313" key="4">
    <source>
        <dbReference type="Proteomes" id="UP001596139"/>
    </source>
</evidence>
<reference evidence="4" key="1">
    <citation type="journal article" date="2019" name="Int. J. Syst. Evol. Microbiol.">
        <title>The Global Catalogue of Microorganisms (GCM) 10K type strain sequencing project: providing services to taxonomists for standard genome sequencing and annotation.</title>
        <authorList>
            <consortium name="The Broad Institute Genomics Platform"/>
            <consortium name="The Broad Institute Genome Sequencing Center for Infectious Disease"/>
            <person name="Wu L."/>
            <person name="Ma J."/>
        </authorList>
    </citation>
    <scope>NUCLEOTIDE SEQUENCE [LARGE SCALE GENOMIC DNA]</scope>
    <source>
        <strain evidence="4">CGMCC 1.15180</strain>
    </source>
</reference>
<dbReference type="CDD" id="cd00090">
    <property type="entry name" value="HTH_ARSR"/>
    <property type="match status" value="1"/>
</dbReference>
<dbReference type="InterPro" id="IPR036390">
    <property type="entry name" value="WH_DNA-bd_sf"/>
</dbReference>
<proteinExistence type="predicted"/>
<gene>
    <name evidence="3" type="ORF">ACFP4F_31550</name>
</gene>
<feature type="region of interest" description="Disordered" evidence="1">
    <location>
        <begin position="1"/>
        <end position="37"/>
    </location>
</feature>
<dbReference type="Gene3D" id="1.10.10.10">
    <property type="entry name" value="Winged helix-like DNA-binding domain superfamily/Winged helix DNA-binding domain"/>
    <property type="match status" value="1"/>
</dbReference>
<feature type="compositionally biased region" description="Basic and acidic residues" evidence="1">
    <location>
        <begin position="28"/>
        <end position="37"/>
    </location>
</feature>
<evidence type="ECO:0000259" key="2">
    <source>
        <dbReference type="Pfam" id="PF01726"/>
    </source>
</evidence>
<feature type="domain" description="LexA repressor DNA-binding" evidence="2">
    <location>
        <begin position="35"/>
        <end position="83"/>
    </location>
</feature>
<evidence type="ECO:0000256" key="1">
    <source>
        <dbReference type="SAM" id="MobiDB-lite"/>
    </source>
</evidence>
<name>A0ABW1MUK4_9ACTN</name>
<dbReference type="InterPro" id="IPR036388">
    <property type="entry name" value="WH-like_DNA-bd_sf"/>
</dbReference>
<sequence>MPSAGGSPGARAELRRRVREGTAWAGGEGREGDAREQERVARAAQDFVVEHGEAPSVRELAGVVGLSASTVAYHLRRLRDRGVNVRGRRPSGRCPTAGDEHRLDQRARCAAPRMLPFGRE</sequence>
<dbReference type="InterPro" id="IPR006199">
    <property type="entry name" value="LexA_DNA-bd_dom"/>
</dbReference>
<dbReference type="Pfam" id="PF01726">
    <property type="entry name" value="LexA_DNA_bind"/>
    <property type="match status" value="1"/>
</dbReference>
<dbReference type="EMBL" id="JBHSPX010000009">
    <property type="protein sequence ID" value="MFC6067055.1"/>
    <property type="molecule type" value="Genomic_DNA"/>
</dbReference>
<dbReference type="SUPFAM" id="SSF46785">
    <property type="entry name" value="Winged helix' DNA-binding domain"/>
    <property type="match status" value="1"/>
</dbReference>
<comment type="caution">
    <text evidence="3">The sequence shown here is derived from an EMBL/GenBank/DDBJ whole genome shotgun (WGS) entry which is preliminary data.</text>
</comment>
<protein>
    <submittedName>
        <fullName evidence="3">LexA family protein</fullName>
    </submittedName>
</protein>
<keyword evidence="4" id="KW-1185">Reference proteome</keyword>